<gene>
    <name evidence="2" type="ORF">D9613_010226</name>
</gene>
<feature type="compositionally biased region" description="Basic and acidic residues" evidence="1">
    <location>
        <begin position="75"/>
        <end position="88"/>
    </location>
</feature>
<dbReference type="AlphaFoldDB" id="A0A8H4QF67"/>
<evidence type="ECO:0000313" key="2">
    <source>
        <dbReference type="EMBL" id="KAF4609902.1"/>
    </source>
</evidence>
<evidence type="ECO:0000256" key="1">
    <source>
        <dbReference type="SAM" id="MobiDB-lite"/>
    </source>
</evidence>
<proteinExistence type="predicted"/>
<dbReference type="Proteomes" id="UP000521872">
    <property type="component" value="Unassembled WGS sequence"/>
</dbReference>
<comment type="caution">
    <text evidence="2">The sequence shown here is derived from an EMBL/GenBank/DDBJ whole genome shotgun (WGS) entry which is preliminary data.</text>
</comment>
<keyword evidence="3" id="KW-1185">Reference proteome</keyword>
<dbReference type="EMBL" id="JAACJL010000059">
    <property type="protein sequence ID" value="KAF4609902.1"/>
    <property type="molecule type" value="Genomic_DNA"/>
</dbReference>
<protein>
    <submittedName>
        <fullName evidence="2">Uncharacterized protein</fullName>
    </submittedName>
</protein>
<organism evidence="2 3">
    <name type="scientific">Agrocybe pediades</name>
    <dbReference type="NCBI Taxonomy" id="84607"/>
    <lineage>
        <taxon>Eukaryota</taxon>
        <taxon>Fungi</taxon>
        <taxon>Dikarya</taxon>
        <taxon>Basidiomycota</taxon>
        <taxon>Agaricomycotina</taxon>
        <taxon>Agaricomycetes</taxon>
        <taxon>Agaricomycetidae</taxon>
        <taxon>Agaricales</taxon>
        <taxon>Agaricineae</taxon>
        <taxon>Strophariaceae</taxon>
        <taxon>Agrocybe</taxon>
    </lineage>
</organism>
<accession>A0A8H4QF67</accession>
<evidence type="ECO:0000313" key="3">
    <source>
        <dbReference type="Proteomes" id="UP000521872"/>
    </source>
</evidence>
<feature type="region of interest" description="Disordered" evidence="1">
    <location>
        <begin position="60"/>
        <end position="103"/>
    </location>
</feature>
<sequence>MFVHALGIAQNRSSSSYQSIMRPADNLFCLKTTKALPVTSAPPPPRGDVIQYELAIHSHCSSDRKKERGAKKSNGGKEEMDRDRENKRSKPQTSKLYRVPTAPLSTPDNVQQFFLLCTGLASPVTAAVEELDEEGHHLSKKMQRLGYRDWANYHHALSSSSVTATATALGGRGASRQAQAQCPYRLCVYRHQQPGRTSKPVSHVRIGAQVMAYDSRRPSALLATIIRTIHASALCCC</sequence>
<reference evidence="2 3" key="1">
    <citation type="submission" date="2019-12" db="EMBL/GenBank/DDBJ databases">
        <authorList>
            <person name="Floudas D."/>
            <person name="Bentzer J."/>
            <person name="Ahren D."/>
            <person name="Johansson T."/>
            <person name="Persson P."/>
            <person name="Tunlid A."/>
        </authorList>
    </citation>
    <scope>NUCLEOTIDE SEQUENCE [LARGE SCALE GENOMIC DNA]</scope>
    <source>
        <strain evidence="2 3">CBS 102.39</strain>
    </source>
</reference>
<name>A0A8H4QF67_9AGAR</name>